<dbReference type="SUPFAM" id="SSF82171">
    <property type="entry name" value="DPP6 N-terminal domain-like"/>
    <property type="match status" value="1"/>
</dbReference>
<dbReference type="EMBL" id="JANLCM010000001">
    <property type="protein sequence ID" value="MCS5717973.1"/>
    <property type="molecule type" value="Genomic_DNA"/>
</dbReference>
<feature type="region of interest" description="Disordered" evidence="1">
    <location>
        <begin position="1"/>
        <end position="27"/>
    </location>
</feature>
<proteinExistence type="predicted"/>
<keyword evidence="4" id="KW-1185">Reference proteome</keyword>
<evidence type="ECO:0000256" key="1">
    <source>
        <dbReference type="SAM" id="MobiDB-lite"/>
    </source>
</evidence>
<comment type="caution">
    <text evidence="3">The sequence shown here is derived from an EMBL/GenBank/DDBJ whole genome shotgun (WGS) entry which is preliminary data.</text>
</comment>
<keyword evidence="2" id="KW-0472">Membrane</keyword>
<name>A0ABT2GP12_9MICO</name>
<gene>
    <name evidence="3" type="ORF">N1027_07465</name>
</gene>
<reference evidence="3" key="1">
    <citation type="submission" date="2022-08" db="EMBL/GenBank/DDBJ databases">
        <authorList>
            <person name="Deng Y."/>
            <person name="Han X.-F."/>
            <person name="Zhang Y.-Q."/>
        </authorList>
    </citation>
    <scope>NUCLEOTIDE SEQUENCE</scope>
    <source>
        <strain evidence="3">CPCC 205763</strain>
    </source>
</reference>
<evidence type="ECO:0000313" key="3">
    <source>
        <dbReference type="EMBL" id="MCS5717973.1"/>
    </source>
</evidence>
<accession>A0ABT2GP12</accession>
<feature type="transmembrane region" description="Helical" evidence="2">
    <location>
        <begin position="34"/>
        <end position="55"/>
    </location>
</feature>
<dbReference type="Proteomes" id="UP001165584">
    <property type="component" value="Unassembled WGS sequence"/>
</dbReference>
<keyword evidence="2" id="KW-1133">Transmembrane helix</keyword>
<sequence>MSTDRPATGRRELQHPPPARPRQNARRWREYRRATVATIAVLALGAAGLGFAAVLRGPKLDSASVNLSAVISRDAQKLVLHADQPLVGVNPEQVSITPSAPFDVSSDGSDVTLTFAGMLDYATDYRVRVDGAEGASTGLSGALDYSFETPDPEVYTLLRQGGAAAADRPPDQILRSGVAGGADARSDVVFEAPRIQQFAVAGSALAAVVVGDDGGTALELSVDGGAAADVHTPAGGRIQNLHASPSAHLFGFTVNGGTVEGDASDRVYQNALFVVDPFSTSGRAEEVTGFSGEPLRVVDWEFVPGTSSLVAQGTDQQLYLIDALAGSDAEPTPLGRHAAMLGFLPGGVQLIVGDGETTSTIDLATGAEQPLDRSLPDVDPAYYPKKIVTLAGSLTIGQYDDVDYSEASPVVGSVIVASDAGGSRELYRPPVAGSRVRDFCVSPNGQYLAVETIPSDGVSDGYALPGYSGMTTSLVDIRTGASTRGVPGFLPDWCS</sequence>
<dbReference type="RefSeq" id="WP_259506620.1">
    <property type="nucleotide sequence ID" value="NZ_JANLCM010000001.1"/>
</dbReference>
<evidence type="ECO:0008006" key="5">
    <source>
        <dbReference type="Google" id="ProtNLM"/>
    </source>
</evidence>
<evidence type="ECO:0000256" key="2">
    <source>
        <dbReference type="SAM" id="Phobius"/>
    </source>
</evidence>
<keyword evidence="2" id="KW-0812">Transmembrane</keyword>
<protein>
    <recommendedName>
        <fullName evidence="5">SbsA Ig-like domain-containing protein</fullName>
    </recommendedName>
</protein>
<evidence type="ECO:0000313" key="4">
    <source>
        <dbReference type="Proteomes" id="UP001165584"/>
    </source>
</evidence>
<organism evidence="3 4">
    <name type="scientific">Herbiconiux aconitum</name>
    <dbReference type="NCBI Taxonomy" id="2970913"/>
    <lineage>
        <taxon>Bacteria</taxon>
        <taxon>Bacillati</taxon>
        <taxon>Actinomycetota</taxon>
        <taxon>Actinomycetes</taxon>
        <taxon>Micrococcales</taxon>
        <taxon>Microbacteriaceae</taxon>
        <taxon>Herbiconiux</taxon>
    </lineage>
</organism>